<dbReference type="GO" id="GO:0005829">
    <property type="term" value="C:cytosol"/>
    <property type="evidence" value="ECO:0007669"/>
    <property type="project" value="TreeGrafter"/>
</dbReference>
<dbReference type="OrthoDB" id="9800506at2"/>
<dbReference type="SUPFAM" id="SSF46785">
    <property type="entry name" value="Winged helix' DNA-binding domain"/>
    <property type="match status" value="1"/>
</dbReference>
<dbReference type="AlphaFoldDB" id="A0A5M6IZA2"/>
<proteinExistence type="predicted"/>
<name>A0A5M6IZA2_9PROT</name>
<dbReference type="GO" id="GO:0003700">
    <property type="term" value="F:DNA-binding transcription factor activity"/>
    <property type="evidence" value="ECO:0007669"/>
    <property type="project" value="TreeGrafter"/>
</dbReference>
<comment type="caution">
    <text evidence="1">The sequence shown here is derived from an EMBL/GenBank/DDBJ whole genome shotgun (WGS) entry which is preliminary data.</text>
</comment>
<dbReference type="RefSeq" id="WP_150039428.1">
    <property type="nucleotide sequence ID" value="NZ_OW485601.1"/>
</dbReference>
<dbReference type="InterPro" id="IPR036390">
    <property type="entry name" value="WH_DNA-bd_sf"/>
</dbReference>
<dbReference type="Proteomes" id="UP000325255">
    <property type="component" value="Unassembled WGS sequence"/>
</dbReference>
<reference evidence="1 2" key="1">
    <citation type="submission" date="2019-09" db="EMBL/GenBank/DDBJ databases">
        <title>Genome sequence of Rhodovastum atsumiense, a diverse member of the Acetobacteraceae family of non-sulfur purple photosynthetic bacteria.</title>
        <authorList>
            <person name="Meyer T."/>
            <person name="Kyndt J."/>
        </authorList>
    </citation>
    <scope>NUCLEOTIDE SEQUENCE [LARGE SCALE GENOMIC DNA]</scope>
    <source>
        <strain evidence="1 2">DSM 21279</strain>
    </source>
</reference>
<protein>
    <submittedName>
        <fullName evidence="1">Rrf2 family transcriptional regulator</fullName>
    </submittedName>
</protein>
<dbReference type="Gene3D" id="1.10.10.10">
    <property type="entry name" value="Winged helix-like DNA-binding domain superfamily/Winged helix DNA-binding domain"/>
    <property type="match status" value="1"/>
</dbReference>
<dbReference type="PANTHER" id="PTHR33221">
    <property type="entry name" value="WINGED HELIX-TURN-HELIX TRANSCRIPTIONAL REGULATOR, RRF2 FAMILY"/>
    <property type="match status" value="1"/>
</dbReference>
<gene>
    <name evidence="1" type="ORF">F1189_04520</name>
</gene>
<dbReference type="InterPro" id="IPR036388">
    <property type="entry name" value="WH-like_DNA-bd_sf"/>
</dbReference>
<organism evidence="1 2">
    <name type="scientific">Rhodovastum atsumiense</name>
    <dbReference type="NCBI Taxonomy" id="504468"/>
    <lineage>
        <taxon>Bacteria</taxon>
        <taxon>Pseudomonadati</taxon>
        <taxon>Pseudomonadota</taxon>
        <taxon>Alphaproteobacteria</taxon>
        <taxon>Acetobacterales</taxon>
        <taxon>Acetobacteraceae</taxon>
        <taxon>Rhodovastum</taxon>
    </lineage>
</organism>
<dbReference type="PANTHER" id="PTHR33221:SF15">
    <property type="entry name" value="HTH-TYPE TRANSCRIPTIONAL REGULATOR YWGB-RELATED"/>
    <property type="match status" value="1"/>
</dbReference>
<dbReference type="InterPro" id="IPR000944">
    <property type="entry name" value="Tscrpt_reg_Rrf2"/>
</dbReference>
<evidence type="ECO:0000313" key="2">
    <source>
        <dbReference type="Proteomes" id="UP000325255"/>
    </source>
</evidence>
<keyword evidence="2" id="KW-1185">Reference proteome</keyword>
<evidence type="ECO:0000313" key="1">
    <source>
        <dbReference type="EMBL" id="KAA5613680.1"/>
    </source>
</evidence>
<dbReference type="EMBL" id="VWPK01000005">
    <property type="protein sequence ID" value="KAA5613680.1"/>
    <property type="molecule type" value="Genomic_DNA"/>
</dbReference>
<sequence length="149" mass="15561">MIATRFAVAVHILLLLALAGEGATVTSLRLAGRLRTNPVVIRRITAQLARAELLRIRRGPGGAGLARPAAAVTLADIWHAVDAGSVRPLIPMHAGGGDAEGRRIHATLSHAFATTEKAFQAALADVTLADLLQRMQQETGAPALPASRS</sequence>
<accession>A0A5M6IZA2</accession>
<dbReference type="PROSITE" id="PS51197">
    <property type="entry name" value="HTH_RRF2_2"/>
    <property type="match status" value="1"/>
</dbReference>
<dbReference type="Pfam" id="PF02082">
    <property type="entry name" value="Rrf2"/>
    <property type="match status" value="1"/>
</dbReference>